<proteinExistence type="inferred from homology"/>
<dbReference type="EMBL" id="UYJE01007641">
    <property type="protein sequence ID" value="VDI56687.1"/>
    <property type="molecule type" value="Genomic_DNA"/>
</dbReference>
<feature type="region of interest" description="Disordered" evidence="2">
    <location>
        <begin position="916"/>
        <end position="967"/>
    </location>
</feature>
<evidence type="ECO:0000256" key="2">
    <source>
        <dbReference type="SAM" id="MobiDB-lite"/>
    </source>
</evidence>
<sequence length="1045" mass="117224">MNRRTSVSTLKKVHTSLYDPDHPHHRLGKTVATYPILTIIICIAVCGLFGIGMKDFNQTTEDAELWVPATSRIQSERKWVLDNFPPITRYASLILVENNVLSERSFKAMYDLYQQALNIEVNGKKFEDMCYRVAGHCYVNNILELWSYNETVINSLTLEDKYKVVNQNVTYSPLYHKETDITTLIGKIRRYRGGTITGAESAVMLFLLQDNLEWKTEAMEWESEMIKIANQGHDHIKQIYIYTTRSFDDEGYGAVNSDTKLLSAGFSIVFIYVILTLGRFNLLEQKLYLSLAGLLVVGLSIMFAYGLAMACGVIYGPVHALMPFLLLGIGVDDMFVIVEAWKNLTYVEQKLPLVQRMALTLKRAGVSVTVTSVTDVVAFAVGASTVIPGLSGFCIYAALGIFALFLLQSTFFVACLTLDQMRVEARRNAIICCYVHKDYEINECSKRDYGQMFFKHYYGPFLMKLPVKIIVMLITALIVGVNLYGFINLRQNFDLTMYIPSDSYAHKYSKAKEAYFPYAGINSAVYCHPIPFDEDESVRVKPGRPKATCFNCGADHMISECPVPKDFQRIKKNKSEFLDKSGGPHGPSQKLTGSRYHRDDDPRFATFKPGQISDKLREALGLSPQQIPQYVYRMRLLGYPPGWLEEAKKQGSGLMLFDKHGKEVDITGQSMEDGEVNEERVQEPQIDPNKIMDYPGFTVELSEDLVDEHAELGFPPLQPHQLKSALFQRQEMMDEMKKRKLEQDEQVIKKKMKVEEAEMEIEDDETHADRNGEFLSPYSSSPVATEGRHKRCVPLPGNPPLPCDTPPGKPPLPMGTPPPTPEEILRRRGHTPLSGQPPLPMATPPGKPPLPLGTPPPTPDMPSPIHRQLSALSAKSGRSTSPTLDDLEKQYQLIQEKLCQDENVDDIELQVVDSIEEEEEEGSLQDLSGAQLTRQGSTTSIQTFGELGTGSPSNSLPGTPGVNMDDSFINLSSSELSKSNSISKDYGTPIYMRTVSKEKLPTASSFGQGIEDHMPFENLPDSTGSYGKMSKLIDKIRSNIKRKKR</sequence>
<dbReference type="OrthoDB" id="8026949at2759"/>
<feature type="transmembrane region" description="Helical" evidence="3">
    <location>
        <begin position="261"/>
        <end position="280"/>
    </location>
</feature>
<evidence type="ECO:0000256" key="3">
    <source>
        <dbReference type="SAM" id="Phobius"/>
    </source>
</evidence>
<accession>A0A8B6FZM5</accession>
<dbReference type="PANTHER" id="PTHR10796">
    <property type="entry name" value="PATCHED-RELATED"/>
    <property type="match status" value="1"/>
</dbReference>
<feature type="compositionally biased region" description="Polar residues" evidence="2">
    <location>
        <begin position="925"/>
        <end position="943"/>
    </location>
</feature>
<evidence type="ECO:0000313" key="6">
    <source>
        <dbReference type="Proteomes" id="UP000596742"/>
    </source>
</evidence>
<feature type="transmembrane region" description="Helical" evidence="3">
    <location>
        <begin position="361"/>
        <end position="383"/>
    </location>
</feature>
<dbReference type="InterPro" id="IPR051697">
    <property type="entry name" value="Patched_domain-protein"/>
</dbReference>
<gene>
    <name evidence="5" type="ORF">MGAL_10B008209</name>
</gene>
<dbReference type="InterPro" id="IPR000731">
    <property type="entry name" value="SSD"/>
</dbReference>
<feature type="transmembrane region" description="Helical" evidence="3">
    <location>
        <begin position="465"/>
        <end position="487"/>
    </location>
</feature>
<dbReference type="Pfam" id="PF12349">
    <property type="entry name" value="Sterol-sensing"/>
    <property type="match status" value="1"/>
</dbReference>
<feature type="transmembrane region" description="Helical" evidence="3">
    <location>
        <begin position="395"/>
        <end position="418"/>
    </location>
</feature>
<feature type="compositionally biased region" description="Acidic residues" evidence="2">
    <location>
        <begin position="757"/>
        <end position="766"/>
    </location>
</feature>
<keyword evidence="6" id="KW-1185">Reference proteome</keyword>
<dbReference type="AlphaFoldDB" id="A0A8B6FZM5"/>
<dbReference type="InterPro" id="IPR006568">
    <property type="entry name" value="PSP_pro-rich"/>
</dbReference>
<evidence type="ECO:0000256" key="1">
    <source>
        <dbReference type="ARBA" id="ARBA00005585"/>
    </source>
</evidence>
<feature type="compositionally biased region" description="Pro residues" evidence="2">
    <location>
        <begin position="796"/>
        <end position="821"/>
    </location>
</feature>
<comment type="similarity">
    <text evidence="1">Belongs to the patched family.</text>
</comment>
<feature type="transmembrane region" description="Helical" evidence="3">
    <location>
        <begin position="31"/>
        <end position="53"/>
    </location>
</feature>
<feature type="compositionally biased region" description="Pro residues" evidence="2">
    <location>
        <begin position="835"/>
        <end position="862"/>
    </location>
</feature>
<keyword evidence="3" id="KW-0812">Transmembrane</keyword>
<name>A0A8B6FZM5_MYTGA</name>
<feature type="transmembrane region" description="Helical" evidence="3">
    <location>
        <begin position="287"/>
        <end position="315"/>
    </location>
</feature>
<dbReference type="PANTHER" id="PTHR10796:SF130">
    <property type="entry name" value="PATCHED DOMAIN-CONTAINING PROTEIN 3-LIKE PROTEIN"/>
    <property type="match status" value="1"/>
</dbReference>
<reference evidence="5" key="1">
    <citation type="submission" date="2018-11" db="EMBL/GenBank/DDBJ databases">
        <authorList>
            <person name="Alioto T."/>
            <person name="Alioto T."/>
        </authorList>
    </citation>
    <scope>NUCLEOTIDE SEQUENCE</scope>
</reference>
<feature type="region of interest" description="Disordered" evidence="2">
    <location>
        <begin position="575"/>
        <end position="603"/>
    </location>
</feature>
<dbReference type="Gene3D" id="1.20.1640.10">
    <property type="entry name" value="Multidrug efflux transporter AcrB transmembrane domain"/>
    <property type="match status" value="1"/>
</dbReference>
<protein>
    <recommendedName>
        <fullName evidence="4">SSD domain-containing protein</fullName>
    </recommendedName>
</protein>
<dbReference type="Pfam" id="PF04046">
    <property type="entry name" value="PSP"/>
    <property type="match status" value="1"/>
</dbReference>
<dbReference type="Proteomes" id="UP000596742">
    <property type="component" value="Unassembled WGS sequence"/>
</dbReference>
<feature type="compositionally biased region" description="Polar residues" evidence="2">
    <location>
        <begin position="870"/>
        <end position="883"/>
    </location>
</feature>
<dbReference type="PROSITE" id="PS50156">
    <property type="entry name" value="SSD"/>
    <property type="match status" value="1"/>
</dbReference>
<comment type="caution">
    <text evidence="5">The sequence shown here is derived from an EMBL/GenBank/DDBJ whole genome shotgun (WGS) entry which is preliminary data.</text>
</comment>
<organism evidence="5 6">
    <name type="scientific">Mytilus galloprovincialis</name>
    <name type="common">Mediterranean mussel</name>
    <dbReference type="NCBI Taxonomy" id="29158"/>
    <lineage>
        <taxon>Eukaryota</taxon>
        <taxon>Metazoa</taxon>
        <taxon>Spiralia</taxon>
        <taxon>Lophotrochozoa</taxon>
        <taxon>Mollusca</taxon>
        <taxon>Bivalvia</taxon>
        <taxon>Autobranchia</taxon>
        <taxon>Pteriomorphia</taxon>
        <taxon>Mytilida</taxon>
        <taxon>Mytiloidea</taxon>
        <taxon>Mytilidae</taxon>
        <taxon>Mytilinae</taxon>
        <taxon>Mytilus</taxon>
    </lineage>
</organism>
<keyword evidence="3" id="KW-0472">Membrane</keyword>
<evidence type="ECO:0000259" key="4">
    <source>
        <dbReference type="PROSITE" id="PS50156"/>
    </source>
</evidence>
<dbReference type="SMART" id="SM00581">
    <property type="entry name" value="PSP"/>
    <property type="match status" value="1"/>
</dbReference>
<dbReference type="GO" id="GO:0016020">
    <property type="term" value="C:membrane"/>
    <property type="evidence" value="ECO:0007669"/>
    <property type="project" value="TreeGrafter"/>
</dbReference>
<keyword evidence="3" id="KW-1133">Transmembrane helix</keyword>
<dbReference type="SUPFAM" id="SSF82866">
    <property type="entry name" value="Multidrug efflux transporter AcrB transmembrane domain"/>
    <property type="match status" value="1"/>
</dbReference>
<evidence type="ECO:0000313" key="5">
    <source>
        <dbReference type="EMBL" id="VDI56687.1"/>
    </source>
</evidence>
<dbReference type="InterPro" id="IPR053958">
    <property type="entry name" value="HMGCR/SNAP/NPC1-like_SSD"/>
</dbReference>
<feature type="domain" description="SSD" evidence="4">
    <location>
        <begin position="258"/>
        <end position="418"/>
    </location>
</feature>
<feature type="region of interest" description="Disordered" evidence="2">
    <location>
        <begin position="756"/>
        <end position="884"/>
    </location>
</feature>